<comment type="pathway">
    <text evidence="1">Amino-acid biosynthesis; L-asparagine biosynthesis; L-asparagine from L-aspartate (L-Gln route): step 1/1.</text>
</comment>
<dbReference type="Gene3D" id="3.40.50.620">
    <property type="entry name" value="HUPs"/>
    <property type="match status" value="2"/>
</dbReference>
<evidence type="ECO:0000256" key="1">
    <source>
        <dbReference type="ARBA" id="ARBA00005187"/>
    </source>
</evidence>
<dbReference type="EC" id="6.3.5.4" evidence="2"/>
<sequence>MRFIYGCFPRQLNNFSIPVPLDTSQVWENTPLYYSNHWTKEELQVFESPQLQAFIVGTNITTKEEQESIFMEYQETGNIAVFNRWKGNDQIFLYHNNSLLLIPDLLGLYPIYFIHLPEYTVFSSRQTILSCLFNKQVDMNQLLISLLCSSITEFKLRKSIFQNIQSIPPCQALLLTKSKNEYKMVWRDDSTMPLVEGAANFRNALLDTVQRRVEKKSHVSLDISGGLDSTPLAILASKNPHLMRSGITYQSESEHEWEDGAIAKEICETYGIDSTFVSTDEAPSPYEKLAQAPLTDEPIPFLHMYAKILYGLKIMKSKGSELHLTGDSGDNVLNANGHYIVDLLNLKSLNQFTQHLYARSRLRNHSPFKMLKEAVTLRFQDYPHWVKKQAKSILRPISTHPIISGWSGNIGRFSWISQEQKATIAKQLEEWAQKAIPYSKVRSIHSDLVHLHWNARLARSLSQLGDSINLRVQFPYLDTLIVRTCLHIRAEERANPYEFKPLMKRAFQKELPQSLLQRNTKGDYTFDLYKGVQKQFSQLKELLLDMELVQFGIIEKDTWMDICKRFEMGVSIPLWEFNLTLAYECWLRSIKKSDLLWEEVIFDENCIPCKLYRN</sequence>
<dbReference type="Proteomes" id="UP000535491">
    <property type="component" value="Unassembled WGS sequence"/>
</dbReference>
<dbReference type="SUPFAM" id="SSF56235">
    <property type="entry name" value="N-terminal nucleophile aminohydrolases (Ntn hydrolases)"/>
    <property type="match status" value="1"/>
</dbReference>
<organism evidence="6 7">
    <name type="scientific">Paenactinomyces guangxiensis</name>
    <dbReference type="NCBI Taxonomy" id="1490290"/>
    <lineage>
        <taxon>Bacteria</taxon>
        <taxon>Bacillati</taxon>
        <taxon>Bacillota</taxon>
        <taxon>Bacilli</taxon>
        <taxon>Bacillales</taxon>
        <taxon>Thermoactinomycetaceae</taxon>
        <taxon>Paenactinomyces</taxon>
    </lineage>
</organism>
<dbReference type="Pfam" id="PF00733">
    <property type="entry name" value="Asn_synthase"/>
    <property type="match status" value="1"/>
</dbReference>
<dbReference type="EMBL" id="JACEIQ010000003">
    <property type="protein sequence ID" value="MBA4493677.1"/>
    <property type="molecule type" value="Genomic_DNA"/>
</dbReference>
<dbReference type="PANTHER" id="PTHR43284:SF1">
    <property type="entry name" value="ASPARAGINE SYNTHETASE"/>
    <property type="match status" value="1"/>
</dbReference>
<dbReference type="RefSeq" id="WP_181750915.1">
    <property type="nucleotide sequence ID" value="NZ_JACEIQ010000003.1"/>
</dbReference>
<dbReference type="InterPro" id="IPR051786">
    <property type="entry name" value="ASN_synthetase/amidase"/>
</dbReference>
<dbReference type="Gene3D" id="3.60.20.10">
    <property type="entry name" value="Glutamine Phosphoribosylpyrophosphate, subunit 1, domain 1"/>
    <property type="match status" value="1"/>
</dbReference>
<evidence type="ECO:0000313" key="6">
    <source>
        <dbReference type="EMBL" id="MBA4493677.1"/>
    </source>
</evidence>
<dbReference type="AlphaFoldDB" id="A0A7W1WPH9"/>
<reference evidence="6 7" key="1">
    <citation type="submission" date="2020-07" db="EMBL/GenBank/DDBJ databases">
        <authorList>
            <person name="Feng H."/>
        </authorList>
    </citation>
    <scope>NUCLEOTIDE SEQUENCE [LARGE SCALE GENOMIC DNA]</scope>
    <source>
        <strain evidence="7">s-10</strain>
    </source>
</reference>
<evidence type="ECO:0000256" key="2">
    <source>
        <dbReference type="ARBA" id="ARBA00012737"/>
    </source>
</evidence>
<gene>
    <name evidence="6" type="ORF">H1191_05095</name>
</gene>
<dbReference type="GO" id="GO:0004066">
    <property type="term" value="F:asparagine synthase (glutamine-hydrolyzing) activity"/>
    <property type="evidence" value="ECO:0007669"/>
    <property type="project" value="UniProtKB-EC"/>
</dbReference>
<comment type="catalytic activity">
    <reaction evidence="4">
        <text>L-aspartate + L-glutamine + ATP + H2O = L-asparagine + L-glutamate + AMP + diphosphate + H(+)</text>
        <dbReference type="Rhea" id="RHEA:12228"/>
        <dbReference type="ChEBI" id="CHEBI:15377"/>
        <dbReference type="ChEBI" id="CHEBI:15378"/>
        <dbReference type="ChEBI" id="CHEBI:29985"/>
        <dbReference type="ChEBI" id="CHEBI:29991"/>
        <dbReference type="ChEBI" id="CHEBI:30616"/>
        <dbReference type="ChEBI" id="CHEBI:33019"/>
        <dbReference type="ChEBI" id="CHEBI:58048"/>
        <dbReference type="ChEBI" id="CHEBI:58359"/>
        <dbReference type="ChEBI" id="CHEBI:456215"/>
        <dbReference type="EC" id="6.3.5.4"/>
    </reaction>
</comment>
<dbReference type="PANTHER" id="PTHR43284">
    <property type="entry name" value="ASPARAGINE SYNTHETASE (GLUTAMINE-HYDROLYZING)"/>
    <property type="match status" value="1"/>
</dbReference>
<comment type="caution">
    <text evidence="6">The sequence shown here is derived from an EMBL/GenBank/DDBJ whole genome shotgun (WGS) entry which is preliminary data.</text>
</comment>
<dbReference type="SUPFAM" id="SSF52402">
    <property type="entry name" value="Adenine nucleotide alpha hydrolases-like"/>
    <property type="match status" value="1"/>
</dbReference>
<keyword evidence="3" id="KW-0028">Amino-acid biosynthesis</keyword>
<evidence type="ECO:0000313" key="7">
    <source>
        <dbReference type="Proteomes" id="UP000535491"/>
    </source>
</evidence>
<protein>
    <recommendedName>
        <fullName evidence="2">asparagine synthase (glutamine-hydrolyzing)</fullName>
        <ecNumber evidence="2">6.3.5.4</ecNumber>
    </recommendedName>
</protein>
<accession>A0A7W1WPH9</accession>
<feature type="domain" description="Asparagine synthetase" evidence="5">
    <location>
        <begin position="201"/>
        <end position="578"/>
    </location>
</feature>
<dbReference type="InterPro" id="IPR029055">
    <property type="entry name" value="Ntn_hydrolases_N"/>
</dbReference>
<evidence type="ECO:0000256" key="4">
    <source>
        <dbReference type="ARBA" id="ARBA00048741"/>
    </source>
</evidence>
<evidence type="ECO:0000259" key="5">
    <source>
        <dbReference type="Pfam" id="PF00733"/>
    </source>
</evidence>
<keyword evidence="7" id="KW-1185">Reference proteome</keyword>
<dbReference type="InterPro" id="IPR014729">
    <property type="entry name" value="Rossmann-like_a/b/a_fold"/>
</dbReference>
<dbReference type="InterPro" id="IPR001962">
    <property type="entry name" value="Asn_synthase"/>
</dbReference>
<keyword evidence="3" id="KW-0061">Asparagine biosynthesis</keyword>
<proteinExistence type="predicted"/>
<evidence type="ECO:0000256" key="3">
    <source>
        <dbReference type="ARBA" id="ARBA00022888"/>
    </source>
</evidence>
<name>A0A7W1WPH9_9BACL</name>
<dbReference type="GO" id="GO:0006529">
    <property type="term" value="P:asparagine biosynthetic process"/>
    <property type="evidence" value="ECO:0007669"/>
    <property type="project" value="UniProtKB-KW"/>
</dbReference>